<evidence type="ECO:0008006" key="4">
    <source>
        <dbReference type="Google" id="ProtNLM"/>
    </source>
</evidence>
<keyword evidence="1" id="KW-0732">Signal</keyword>
<accession>A0A4V2SLP8</accession>
<dbReference type="Proteomes" id="UP000294564">
    <property type="component" value="Unassembled WGS sequence"/>
</dbReference>
<gene>
    <name evidence="2" type="ORF">EV195_106101</name>
</gene>
<reference evidence="2 3" key="1">
    <citation type="submission" date="2019-03" db="EMBL/GenBank/DDBJ databases">
        <title>Genomic Encyclopedia of Type Strains, Phase IV (KMG-IV): sequencing the most valuable type-strain genomes for metagenomic binning, comparative biology and taxonomic classification.</title>
        <authorList>
            <person name="Goeker M."/>
        </authorList>
    </citation>
    <scope>NUCLEOTIDE SEQUENCE [LARGE SCALE GENOMIC DNA]</scope>
    <source>
        <strain evidence="2 3">DSM 14836</strain>
    </source>
</reference>
<evidence type="ECO:0000313" key="3">
    <source>
        <dbReference type="Proteomes" id="UP000294564"/>
    </source>
</evidence>
<protein>
    <recommendedName>
        <fullName evidence="4">Outer membrane protein with beta-barrel domain</fullName>
    </recommendedName>
</protein>
<dbReference type="OrthoDB" id="1488584at2"/>
<organism evidence="2 3">
    <name type="scientific">Tenacibaculum skagerrakense</name>
    <dbReference type="NCBI Taxonomy" id="186571"/>
    <lineage>
        <taxon>Bacteria</taxon>
        <taxon>Pseudomonadati</taxon>
        <taxon>Bacteroidota</taxon>
        <taxon>Flavobacteriia</taxon>
        <taxon>Flavobacteriales</taxon>
        <taxon>Flavobacteriaceae</taxon>
        <taxon>Tenacibaculum</taxon>
    </lineage>
</organism>
<proteinExistence type="predicted"/>
<dbReference type="EMBL" id="SLXM01000006">
    <property type="protein sequence ID" value="TCP24296.1"/>
    <property type="molecule type" value="Genomic_DNA"/>
</dbReference>
<feature type="signal peptide" evidence="1">
    <location>
        <begin position="1"/>
        <end position="19"/>
    </location>
</feature>
<keyword evidence="3" id="KW-1185">Reference proteome</keyword>
<dbReference type="AlphaFoldDB" id="A0A4V2SLP8"/>
<evidence type="ECO:0000256" key="1">
    <source>
        <dbReference type="SAM" id="SignalP"/>
    </source>
</evidence>
<evidence type="ECO:0000313" key="2">
    <source>
        <dbReference type="EMBL" id="TCP24296.1"/>
    </source>
</evidence>
<dbReference type="RefSeq" id="WP_132794975.1">
    <property type="nucleotide sequence ID" value="NZ_SLXM01000006.1"/>
</dbReference>
<feature type="chain" id="PRO_5020629051" description="Outer membrane protein with beta-barrel domain" evidence="1">
    <location>
        <begin position="20"/>
        <end position="955"/>
    </location>
</feature>
<name>A0A4V2SLP8_9FLAO</name>
<sequence length="955" mass="109001">MKLKITLIFCALFFQLTTAQKSSPVAGDAATLIDLLRKDYGTISTELRTETIANDMAKAVAIFNSYLTDTERKTLTDCSSMPLFSTLGSKYNTPSYPVIKQKIDAISANLTEYNNLLKIQQLKENYSDPDFEEIKNTYYESKFYLDLSSLLCLENTYKRDKKNIYLSFLLDKFINKYNTVFLFKSDTFAQVNHSSSVQKALPFLGGDLAFETLIDGLARFLAKRIKEELTINVIDKVKEYLNNPSQESYINELLVLLPTTTDYLKNFDANQVLNFIDDLKQYIEQDLNNLISNLDDLRTTPRFQKLILENPDLDFAFEAFDLISQISKTENPIEYFDILENSRNIQRWGKDTDPIKFNISNTIKLTSLLAHSMLVIDDGKQKLVSLDFMSDYGSMRDFYYLYIGFLHQQNSKYFNIKFRNDTNVIDFNLEKLMTSADPTNIDANEEKIKDVISFLKENITNISSYSEKLQKNIEQVKKSNKTNDKVFYTDVYELINTLIGFSEEITKTAENITRKGIELNFFEAKLDTVSILQKTKPYFKTATSVNQIFLDLHQKKFTTAIINALEIPSNFSNNNISLNKLLELKNDFINANNLLLLKEFLSYKSIPTNTDKKEAFKKIAEQLNYILNSSNNASLANLKQQYTTLYKTIINDKKDEFEKYLTQFKSAIENSDTAIIILKEYAKIDFNETFKAPIEAFLASKVSQLPPGIKDQIIITIEEYASLTFKSVIFNENKEKELETTTNNLLRLIPVYLPELTTNVFRVKDNNVIRLVHFISNIATSNTSEDVENALESFALPTGSSSIKEETSTYVSINSFPGILFGREISNNTIDNANFAGITAPIGLYGQFWNLNKGSLGIFVPIIDIGAPVRFRLDNNNDTGTLPDFNFKDIFSPGLYVSYGFNRSPFAINAGIQYGPKLRDIDNGNGEFTDIESYRIGIGFVIDIPLFTLYNKGIK</sequence>
<comment type="caution">
    <text evidence="2">The sequence shown here is derived from an EMBL/GenBank/DDBJ whole genome shotgun (WGS) entry which is preliminary data.</text>
</comment>